<dbReference type="FunFam" id="3.10.310.10:FF:000001">
    <property type="entry name" value="Diaminopimelate epimerase"/>
    <property type="match status" value="1"/>
</dbReference>
<evidence type="ECO:0000313" key="11">
    <source>
        <dbReference type="EMBL" id="TFH67340.1"/>
    </source>
</evidence>
<feature type="binding site" evidence="9">
    <location>
        <begin position="219"/>
        <end position="220"/>
    </location>
    <ligand>
        <name>substrate</name>
    </ligand>
</feature>
<dbReference type="EMBL" id="SPIA01000003">
    <property type="protein sequence ID" value="TFH67340.1"/>
    <property type="molecule type" value="Genomic_DNA"/>
</dbReference>
<comment type="similarity">
    <text evidence="2 9">Belongs to the diaminopimelate epimerase family.</text>
</comment>
<comment type="caution">
    <text evidence="11">The sequence shown here is derived from an EMBL/GenBank/DDBJ whole genome shotgun (WGS) entry which is preliminary data.</text>
</comment>
<evidence type="ECO:0000256" key="1">
    <source>
        <dbReference type="ARBA" id="ARBA00005196"/>
    </source>
</evidence>
<evidence type="ECO:0000256" key="10">
    <source>
        <dbReference type="PROSITE-ProRule" id="PRU10125"/>
    </source>
</evidence>
<dbReference type="Proteomes" id="UP000298133">
    <property type="component" value="Unassembled WGS sequence"/>
</dbReference>
<evidence type="ECO:0000256" key="4">
    <source>
        <dbReference type="ARBA" id="ARBA00022490"/>
    </source>
</evidence>
<evidence type="ECO:0000256" key="5">
    <source>
        <dbReference type="ARBA" id="ARBA00022605"/>
    </source>
</evidence>
<proteinExistence type="inferred from homology"/>
<dbReference type="GO" id="GO:0008837">
    <property type="term" value="F:diaminopimelate epimerase activity"/>
    <property type="evidence" value="ECO:0007669"/>
    <property type="project" value="UniProtKB-UniRule"/>
</dbReference>
<feature type="site" description="Could be important to modulate the pK values of the two catalytic cysteine residues" evidence="9">
    <location>
        <position position="209"/>
    </location>
</feature>
<evidence type="ECO:0000256" key="3">
    <source>
        <dbReference type="ARBA" id="ARBA00013080"/>
    </source>
</evidence>
<evidence type="ECO:0000256" key="9">
    <source>
        <dbReference type="HAMAP-Rule" id="MF_00197"/>
    </source>
</evidence>
<comment type="catalytic activity">
    <reaction evidence="8 9">
        <text>(2S,6S)-2,6-diaminopimelate = meso-2,6-diaminopimelate</text>
        <dbReference type="Rhea" id="RHEA:15393"/>
        <dbReference type="ChEBI" id="CHEBI:57609"/>
        <dbReference type="ChEBI" id="CHEBI:57791"/>
        <dbReference type="EC" id="5.1.1.7"/>
    </reaction>
</comment>
<keyword evidence="4 9" id="KW-0963">Cytoplasm</keyword>
<keyword evidence="12" id="KW-1185">Reference proteome</keyword>
<feature type="binding site" evidence="9">
    <location>
        <position position="66"/>
    </location>
    <ligand>
        <name>substrate</name>
    </ligand>
</feature>
<sequence>MLLRFNKMHGLGNDFVVFDTLTQHVRLSTALIAQLADRKLGVGCDQVLVIEPPTEPDIDFNYRIFNADGSEVQQCGNGARCFARYVHDRQLTGKRQIRVRTVNRVLQLTLEKSGLVTVDMGEPDFAPQSLPFTADAAERYQLALAGRNVEIAVLSMGNPHAVMLVDDIATAPVAELGPQIEGHERFPERVNAGFMQIINRGEIALRVYERGVGETDACGSGACAAVAAGIRWRLLDESVKVRLHRGELTIHWRGAGEPLAMTGPAVNVYQGRIRL</sequence>
<evidence type="ECO:0000256" key="7">
    <source>
        <dbReference type="ARBA" id="ARBA00023235"/>
    </source>
</evidence>
<dbReference type="EC" id="5.1.1.7" evidence="3 9"/>
<feature type="site" description="Could be important to modulate the pK values of the two catalytic cysteine residues" evidence="9">
    <location>
        <position position="160"/>
    </location>
</feature>
<dbReference type="Pfam" id="PF01678">
    <property type="entry name" value="DAP_epimerase"/>
    <property type="match status" value="2"/>
</dbReference>
<dbReference type="InterPro" id="IPR018510">
    <property type="entry name" value="DAP_epimerase_AS"/>
</dbReference>
<feature type="binding site" evidence="9">
    <location>
        <position position="46"/>
    </location>
    <ligand>
        <name>substrate</name>
    </ligand>
</feature>
<accession>A0A4Y8UF38</accession>
<comment type="pathway">
    <text evidence="1 9">Amino-acid biosynthesis; L-lysine biosynthesis via DAP pathway; DL-2,6-diaminopimelate from LL-2,6-diaminopimelate: step 1/1.</text>
</comment>
<dbReference type="HAMAP" id="MF_00197">
    <property type="entry name" value="DAP_epimerase"/>
    <property type="match status" value="1"/>
</dbReference>
<dbReference type="PANTHER" id="PTHR31689:SF0">
    <property type="entry name" value="DIAMINOPIMELATE EPIMERASE"/>
    <property type="match status" value="1"/>
</dbReference>
<dbReference type="PANTHER" id="PTHR31689">
    <property type="entry name" value="DIAMINOPIMELATE EPIMERASE, CHLOROPLASTIC"/>
    <property type="match status" value="1"/>
</dbReference>
<keyword evidence="5 9" id="KW-0028">Amino-acid biosynthesis</keyword>
<dbReference type="SUPFAM" id="SSF54506">
    <property type="entry name" value="Diaminopimelate epimerase-like"/>
    <property type="match status" value="2"/>
</dbReference>
<dbReference type="UniPathway" id="UPA00034">
    <property type="reaction ID" value="UER00025"/>
</dbReference>
<feature type="active site" evidence="10">
    <location>
        <position position="75"/>
    </location>
</feature>
<dbReference type="PROSITE" id="PS01326">
    <property type="entry name" value="DAP_EPIMERASE"/>
    <property type="match status" value="1"/>
</dbReference>
<organism evidence="11 12">
    <name type="scientific">Gammaproteobacteria bacterium LSUCC0057</name>
    <dbReference type="NCBI Taxonomy" id="2559237"/>
    <lineage>
        <taxon>Bacteria</taxon>
        <taxon>Pseudomonadati</taxon>
        <taxon>Pseudomonadota</taxon>
        <taxon>Gammaproteobacteria</taxon>
        <taxon>Cellvibrionales</taxon>
        <taxon>Porticoccaceae</taxon>
        <taxon>SAR92 clade</taxon>
    </lineage>
</organism>
<comment type="subunit">
    <text evidence="9">Homodimer.</text>
</comment>
<dbReference type="NCBIfam" id="TIGR00652">
    <property type="entry name" value="DapF"/>
    <property type="match status" value="1"/>
</dbReference>
<comment type="function">
    <text evidence="9">Catalyzes the stereoinversion of LL-2,6-diaminopimelate (L,L-DAP) to meso-diaminopimelate (meso-DAP), a precursor of L-lysine and an essential component of the bacterial peptidoglycan.</text>
</comment>
<feature type="active site" description="Proton donor" evidence="9">
    <location>
        <position position="75"/>
    </location>
</feature>
<evidence type="ECO:0000256" key="2">
    <source>
        <dbReference type="ARBA" id="ARBA00010219"/>
    </source>
</evidence>
<evidence type="ECO:0000256" key="6">
    <source>
        <dbReference type="ARBA" id="ARBA00023154"/>
    </source>
</evidence>
<dbReference type="GO" id="GO:0005829">
    <property type="term" value="C:cytosol"/>
    <property type="evidence" value="ECO:0007669"/>
    <property type="project" value="TreeGrafter"/>
</dbReference>
<dbReference type="OrthoDB" id="9805408at2"/>
<dbReference type="AlphaFoldDB" id="A0A4Y8UF38"/>
<evidence type="ECO:0000313" key="12">
    <source>
        <dbReference type="Proteomes" id="UP000298133"/>
    </source>
</evidence>
<feature type="binding site" evidence="9">
    <location>
        <begin position="76"/>
        <end position="77"/>
    </location>
    <ligand>
        <name>substrate</name>
    </ligand>
</feature>
<comment type="subcellular location">
    <subcellularLocation>
        <location evidence="9">Cytoplasm</location>
    </subcellularLocation>
</comment>
<keyword evidence="6 9" id="KW-0457">Lysine biosynthesis</keyword>
<feature type="binding site" evidence="9">
    <location>
        <position position="158"/>
    </location>
    <ligand>
        <name>substrate</name>
    </ligand>
</feature>
<dbReference type="GO" id="GO:0009089">
    <property type="term" value="P:lysine biosynthetic process via diaminopimelate"/>
    <property type="evidence" value="ECO:0007669"/>
    <property type="project" value="UniProtKB-UniRule"/>
</dbReference>
<feature type="active site" description="Proton acceptor" evidence="9">
    <location>
        <position position="218"/>
    </location>
</feature>
<feature type="site" description="Important for dimerization" evidence="9">
    <location>
        <position position="269"/>
    </location>
</feature>
<evidence type="ECO:0000256" key="8">
    <source>
        <dbReference type="ARBA" id="ARBA00051712"/>
    </source>
</evidence>
<gene>
    <name evidence="9 11" type="primary">dapF</name>
    <name evidence="11" type="ORF">E3W66_07540</name>
</gene>
<feature type="binding site" evidence="9">
    <location>
        <begin position="209"/>
        <end position="210"/>
    </location>
    <ligand>
        <name>substrate</name>
    </ligand>
</feature>
<reference evidence="11 12" key="1">
    <citation type="submission" date="2019-03" db="EMBL/GenBank/DDBJ databases">
        <title>Draft genome of Gammaproteobacteria bacterium LSUCC0057, a member of the SAR92 clade.</title>
        <authorList>
            <person name="Lanclos V.C."/>
            <person name="Doiron C."/>
            <person name="Henson M.W."/>
            <person name="Thrash J.C."/>
        </authorList>
    </citation>
    <scope>NUCLEOTIDE SEQUENCE [LARGE SCALE GENOMIC DNA]</scope>
    <source>
        <strain evidence="11 12">LSUCC0057</strain>
    </source>
</reference>
<protein>
    <recommendedName>
        <fullName evidence="3 9">Diaminopimelate epimerase</fullName>
        <shortName evidence="9">DAP epimerase</shortName>
        <ecNumber evidence="3 9">5.1.1.7</ecNumber>
    </recommendedName>
    <alternativeName>
        <fullName evidence="9">PLP-independent amino acid racemase</fullName>
    </alternativeName>
</protein>
<feature type="binding site" evidence="9">
    <location>
        <position position="191"/>
    </location>
    <ligand>
        <name>substrate</name>
    </ligand>
</feature>
<keyword evidence="7 9" id="KW-0413">Isomerase</keyword>
<name>A0A4Y8UF38_9GAMM</name>
<dbReference type="Gene3D" id="3.10.310.10">
    <property type="entry name" value="Diaminopimelate Epimerase, Chain A, domain 1"/>
    <property type="match status" value="2"/>
</dbReference>
<feature type="binding site" evidence="9">
    <location>
        <position position="13"/>
    </location>
    <ligand>
        <name>substrate</name>
    </ligand>
</feature>
<dbReference type="InterPro" id="IPR001653">
    <property type="entry name" value="DAP_epimerase_DapF"/>
</dbReference>